<reference evidence="1 3" key="1">
    <citation type="submission" date="2007-08" db="EMBL/GenBank/DDBJ databases">
        <title>Draft genome sequence of Clostridium leptum (DSM 753).</title>
        <authorList>
            <person name="Sudarsanam P."/>
            <person name="Ley R."/>
            <person name="Guruge J."/>
            <person name="Turnbaugh P.J."/>
            <person name="Mahowald M."/>
            <person name="Liep D."/>
            <person name="Gordon J."/>
        </authorList>
    </citation>
    <scope>NUCLEOTIDE SEQUENCE [LARGE SCALE GENOMIC DNA]</scope>
    <source>
        <strain evidence="1 3">DSM 753</strain>
    </source>
</reference>
<dbReference type="HOGENOM" id="CLU_2988581_0_0_9"/>
<reference evidence="2 4" key="3">
    <citation type="submission" date="2017-07" db="EMBL/GenBank/DDBJ databases">
        <title>Prevalence of linear plasmids in Cutibacterium (Propionibacterium) acnes isolates obtained from prostatic tissue.</title>
        <authorList>
            <person name="Davidsson S."/>
            <person name="Carlsson J."/>
            <person name="Molling P."/>
            <person name="Andren O."/>
            <person name="Andersson S.-O."/>
            <person name="Brzuszkiewicz E."/>
            <person name="Poehlein A."/>
            <person name="Al-Zeer M."/>
            <person name="Brinkmann V."/>
            <person name="Scavenius C."/>
            <person name="Nazipi S."/>
            <person name="Soderquist B."/>
            <person name="Bruggemann H."/>
        </authorList>
    </citation>
    <scope>NUCLEOTIDE SEQUENCE [LARGE SCALE GENOMIC DNA]</scope>
    <source>
        <strain evidence="2 4">DSM 753</strain>
    </source>
</reference>
<dbReference type="Proteomes" id="UP000220611">
    <property type="component" value="Unassembled WGS sequence"/>
</dbReference>
<sequence length="60" mass="7359">MKGDRVMKTKKSLMYLECINENLNTLILNQEMTYFIMREILKKMDRSVNKRHVKVRRKKI</sequence>
<evidence type="ECO:0000313" key="4">
    <source>
        <dbReference type="Proteomes" id="UP000220611"/>
    </source>
</evidence>
<gene>
    <name evidence="2" type="ORF">CH238_14165</name>
    <name evidence="1" type="ORF">CLOLEP_00074</name>
</gene>
<keyword evidence="4" id="KW-1185">Reference proteome</keyword>
<name>A7VNE9_9FIRM</name>
<accession>A7VNE9</accession>
<evidence type="ECO:0000313" key="1">
    <source>
        <dbReference type="EMBL" id="EDO63163.1"/>
    </source>
</evidence>
<protein>
    <submittedName>
        <fullName evidence="1">Uncharacterized protein</fullName>
    </submittedName>
</protein>
<dbReference type="AlphaFoldDB" id="A7VNE9"/>
<reference evidence="1 3" key="2">
    <citation type="submission" date="2007-08" db="EMBL/GenBank/DDBJ databases">
        <authorList>
            <person name="Fulton L."/>
            <person name="Clifton S."/>
            <person name="Fulton B."/>
            <person name="Xu J."/>
            <person name="Minx P."/>
            <person name="Pepin K.H."/>
            <person name="Johnson M."/>
            <person name="Thiruvilangam P."/>
            <person name="Bhonagiri V."/>
            <person name="Nash W.E."/>
            <person name="Wang C."/>
            <person name="Mardis E.R."/>
            <person name="Wilson R.K."/>
        </authorList>
    </citation>
    <scope>NUCLEOTIDE SEQUENCE [LARGE SCALE GENOMIC DNA]</scope>
    <source>
        <strain evidence="1 3">DSM 753</strain>
    </source>
</reference>
<evidence type="ECO:0000313" key="3">
    <source>
        <dbReference type="Proteomes" id="UP000003490"/>
    </source>
</evidence>
<comment type="caution">
    <text evidence="1">The sequence shown here is derived from an EMBL/GenBank/DDBJ whole genome shotgun (WGS) entry which is preliminary data.</text>
</comment>
<dbReference type="Proteomes" id="UP000003490">
    <property type="component" value="Unassembled WGS sequence"/>
</dbReference>
<proteinExistence type="predicted"/>
<dbReference type="EMBL" id="NOXF01000018">
    <property type="protein sequence ID" value="PEQ23347.1"/>
    <property type="molecule type" value="Genomic_DNA"/>
</dbReference>
<organism evidence="1 3">
    <name type="scientific">[Clostridium] leptum DSM 753</name>
    <dbReference type="NCBI Taxonomy" id="428125"/>
    <lineage>
        <taxon>Bacteria</taxon>
        <taxon>Bacillati</taxon>
        <taxon>Bacillota</taxon>
        <taxon>Clostridia</taxon>
        <taxon>Eubacteriales</taxon>
        <taxon>Oscillospiraceae</taxon>
        <taxon>Oscillospiraceae incertae sedis</taxon>
    </lineage>
</organism>
<dbReference type="EMBL" id="ABCB02000005">
    <property type="protein sequence ID" value="EDO63163.1"/>
    <property type="molecule type" value="Genomic_DNA"/>
</dbReference>
<evidence type="ECO:0000313" key="2">
    <source>
        <dbReference type="EMBL" id="PEQ23347.1"/>
    </source>
</evidence>